<organism evidence="3 4">
    <name type="scientific">Aspergillus glaucus CBS 516.65</name>
    <dbReference type="NCBI Taxonomy" id="1160497"/>
    <lineage>
        <taxon>Eukaryota</taxon>
        <taxon>Fungi</taxon>
        <taxon>Dikarya</taxon>
        <taxon>Ascomycota</taxon>
        <taxon>Pezizomycotina</taxon>
        <taxon>Eurotiomycetes</taxon>
        <taxon>Eurotiomycetidae</taxon>
        <taxon>Eurotiales</taxon>
        <taxon>Aspergillaceae</taxon>
        <taxon>Aspergillus</taxon>
        <taxon>Aspergillus subgen. Aspergillus</taxon>
    </lineage>
</organism>
<dbReference type="GO" id="GO:0005737">
    <property type="term" value="C:cytoplasm"/>
    <property type="evidence" value="ECO:0007669"/>
    <property type="project" value="TreeGrafter"/>
</dbReference>
<dbReference type="AlphaFoldDB" id="A0A1L9V9M5"/>
<dbReference type="STRING" id="1160497.A0A1L9V9M5"/>
<dbReference type="InterPro" id="IPR021711">
    <property type="entry name" value="DUF3295"/>
</dbReference>
<feature type="region of interest" description="Disordered" evidence="1">
    <location>
        <begin position="131"/>
        <end position="150"/>
    </location>
</feature>
<dbReference type="OrthoDB" id="10602447at2759"/>
<feature type="region of interest" description="Disordered" evidence="1">
    <location>
        <begin position="161"/>
        <end position="212"/>
    </location>
</feature>
<dbReference type="GO" id="GO:0006808">
    <property type="term" value="P:regulation of nitrogen utilization"/>
    <property type="evidence" value="ECO:0007669"/>
    <property type="project" value="TreeGrafter"/>
</dbReference>
<evidence type="ECO:0000313" key="3">
    <source>
        <dbReference type="EMBL" id="OJJ80631.1"/>
    </source>
</evidence>
<dbReference type="PANTHER" id="PTHR28014:SF1">
    <property type="entry name" value="NEGATIVE REGULATOR OF RAS-CAMP PATHWAY"/>
    <property type="match status" value="1"/>
</dbReference>
<feature type="domain" description="DUF3295" evidence="2">
    <location>
        <begin position="2"/>
        <end position="207"/>
    </location>
</feature>
<dbReference type="Proteomes" id="UP000184300">
    <property type="component" value="Unassembled WGS sequence"/>
</dbReference>
<proteinExistence type="predicted"/>
<dbReference type="GO" id="GO:0031930">
    <property type="term" value="P:mitochondria-nucleus signaling pathway"/>
    <property type="evidence" value="ECO:0007669"/>
    <property type="project" value="TreeGrafter"/>
</dbReference>
<dbReference type="InterPro" id="IPR053043">
    <property type="entry name" value="Ras-cAMP_regulatory"/>
</dbReference>
<dbReference type="EMBL" id="KV878909">
    <property type="protein sequence ID" value="OJJ80631.1"/>
    <property type="molecule type" value="Genomic_DNA"/>
</dbReference>
<keyword evidence="4" id="KW-1185">Reference proteome</keyword>
<dbReference type="GeneID" id="34463704"/>
<accession>A0A1L9V9M5</accession>
<feature type="compositionally biased region" description="Basic residues" evidence="1">
    <location>
        <begin position="203"/>
        <end position="212"/>
    </location>
</feature>
<dbReference type="PANTHER" id="PTHR28014">
    <property type="entry name" value="NEGATIVE REGULATOR OF RAS-CAMP PATHWAY"/>
    <property type="match status" value="1"/>
</dbReference>
<evidence type="ECO:0000256" key="1">
    <source>
        <dbReference type="SAM" id="MobiDB-lite"/>
    </source>
</evidence>
<evidence type="ECO:0000313" key="4">
    <source>
        <dbReference type="Proteomes" id="UP000184300"/>
    </source>
</evidence>
<sequence length="212" mass="23193">MKSSSIIRGFSPSHISYSYQLHPPLADDTLLAECTAHPEVHTMKRKDQMFTSNGSSWSDGSSLDEHIAAVSEARLRKSLSESLILSRPSSGSASFDVKVESRMIKPSKEGICNDNDAIEPDDEEVFESLIDNDDDSSDWENSITESGRSSVDENKLFQCADSRSGNVSRQSLLTAMMRQSPPLTVHPPKAMSAEGSRSSPAHQRLHTPPKGS</sequence>
<dbReference type="VEuPathDB" id="FungiDB:ASPGLDRAFT_51045"/>
<dbReference type="GO" id="GO:0000122">
    <property type="term" value="P:negative regulation of transcription by RNA polymerase II"/>
    <property type="evidence" value="ECO:0007669"/>
    <property type="project" value="TreeGrafter"/>
</dbReference>
<protein>
    <recommendedName>
        <fullName evidence="2">DUF3295 domain-containing protein</fullName>
    </recommendedName>
</protein>
<feature type="compositionally biased region" description="Polar residues" evidence="1">
    <location>
        <begin position="161"/>
        <end position="173"/>
    </location>
</feature>
<reference evidence="4" key="1">
    <citation type="journal article" date="2017" name="Genome Biol.">
        <title>Comparative genomics reveals high biological diversity and specific adaptations in the industrially and medically important fungal genus Aspergillus.</title>
        <authorList>
            <person name="de Vries R.P."/>
            <person name="Riley R."/>
            <person name="Wiebenga A."/>
            <person name="Aguilar-Osorio G."/>
            <person name="Amillis S."/>
            <person name="Uchima C.A."/>
            <person name="Anderluh G."/>
            <person name="Asadollahi M."/>
            <person name="Askin M."/>
            <person name="Barry K."/>
            <person name="Battaglia E."/>
            <person name="Bayram O."/>
            <person name="Benocci T."/>
            <person name="Braus-Stromeyer S.A."/>
            <person name="Caldana C."/>
            <person name="Canovas D."/>
            <person name="Cerqueira G.C."/>
            <person name="Chen F."/>
            <person name="Chen W."/>
            <person name="Choi C."/>
            <person name="Clum A."/>
            <person name="Dos Santos R.A."/>
            <person name="Damasio A.R."/>
            <person name="Diallinas G."/>
            <person name="Emri T."/>
            <person name="Fekete E."/>
            <person name="Flipphi M."/>
            <person name="Freyberg S."/>
            <person name="Gallo A."/>
            <person name="Gournas C."/>
            <person name="Habgood R."/>
            <person name="Hainaut M."/>
            <person name="Harispe M.L."/>
            <person name="Henrissat B."/>
            <person name="Hilden K.S."/>
            <person name="Hope R."/>
            <person name="Hossain A."/>
            <person name="Karabika E."/>
            <person name="Karaffa L."/>
            <person name="Karanyi Z."/>
            <person name="Krasevec N."/>
            <person name="Kuo A."/>
            <person name="Kusch H."/>
            <person name="LaButti K."/>
            <person name="Lagendijk E.L."/>
            <person name="Lapidus A."/>
            <person name="Levasseur A."/>
            <person name="Lindquist E."/>
            <person name="Lipzen A."/>
            <person name="Logrieco A.F."/>
            <person name="MacCabe A."/>
            <person name="Maekelae M.R."/>
            <person name="Malavazi I."/>
            <person name="Melin P."/>
            <person name="Meyer V."/>
            <person name="Mielnichuk N."/>
            <person name="Miskei M."/>
            <person name="Molnar A.P."/>
            <person name="Mule G."/>
            <person name="Ngan C.Y."/>
            <person name="Orejas M."/>
            <person name="Orosz E."/>
            <person name="Ouedraogo J.P."/>
            <person name="Overkamp K.M."/>
            <person name="Park H.-S."/>
            <person name="Perrone G."/>
            <person name="Piumi F."/>
            <person name="Punt P.J."/>
            <person name="Ram A.F."/>
            <person name="Ramon A."/>
            <person name="Rauscher S."/>
            <person name="Record E."/>
            <person name="Riano-Pachon D.M."/>
            <person name="Robert V."/>
            <person name="Roehrig J."/>
            <person name="Ruller R."/>
            <person name="Salamov A."/>
            <person name="Salih N.S."/>
            <person name="Samson R.A."/>
            <person name="Sandor E."/>
            <person name="Sanguinetti M."/>
            <person name="Schuetze T."/>
            <person name="Sepcic K."/>
            <person name="Shelest E."/>
            <person name="Sherlock G."/>
            <person name="Sophianopoulou V."/>
            <person name="Squina F.M."/>
            <person name="Sun H."/>
            <person name="Susca A."/>
            <person name="Todd R.B."/>
            <person name="Tsang A."/>
            <person name="Unkles S.E."/>
            <person name="van de Wiele N."/>
            <person name="van Rossen-Uffink D."/>
            <person name="Oliveira J.V."/>
            <person name="Vesth T.C."/>
            <person name="Visser J."/>
            <person name="Yu J.-H."/>
            <person name="Zhou M."/>
            <person name="Andersen M.R."/>
            <person name="Archer D.B."/>
            <person name="Baker S.E."/>
            <person name="Benoit I."/>
            <person name="Brakhage A.A."/>
            <person name="Braus G.H."/>
            <person name="Fischer R."/>
            <person name="Frisvad J.C."/>
            <person name="Goldman G.H."/>
            <person name="Houbraken J."/>
            <person name="Oakley B."/>
            <person name="Pocsi I."/>
            <person name="Scazzocchio C."/>
            <person name="Seiboth B."/>
            <person name="vanKuyk P.A."/>
            <person name="Wortman J."/>
            <person name="Dyer P.S."/>
            <person name="Grigoriev I.V."/>
        </authorList>
    </citation>
    <scope>NUCLEOTIDE SEQUENCE [LARGE SCALE GENOMIC DNA]</scope>
    <source>
        <strain evidence="4">CBS 516.65</strain>
    </source>
</reference>
<gene>
    <name evidence="3" type="ORF">ASPGLDRAFT_51045</name>
</gene>
<evidence type="ECO:0000259" key="2">
    <source>
        <dbReference type="Pfam" id="PF11702"/>
    </source>
</evidence>
<dbReference type="RefSeq" id="XP_022397329.1">
    <property type="nucleotide sequence ID" value="XM_022547443.1"/>
</dbReference>
<dbReference type="Pfam" id="PF11702">
    <property type="entry name" value="DUF3295"/>
    <property type="match status" value="1"/>
</dbReference>
<name>A0A1L9V9M5_ASPGL</name>